<comment type="caution">
    <text evidence="1">The sequence shown here is derived from an EMBL/GenBank/DDBJ whole genome shotgun (WGS) entry which is preliminary data.</text>
</comment>
<accession>A0AAW0L6Y6</accession>
<reference evidence="1 2" key="1">
    <citation type="journal article" date="2018" name="Sci. Data">
        <title>The draft genome sequence of cork oak.</title>
        <authorList>
            <person name="Ramos A.M."/>
            <person name="Usie A."/>
            <person name="Barbosa P."/>
            <person name="Barros P.M."/>
            <person name="Capote T."/>
            <person name="Chaves I."/>
            <person name="Simoes F."/>
            <person name="Abreu I."/>
            <person name="Carrasquinho I."/>
            <person name="Faro C."/>
            <person name="Guimaraes J.B."/>
            <person name="Mendonca D."/>
            <person name="Nobrega F."/>
            <person name="Rodrigues L."/>
            <person name="Saibo N.J.M."/>
            <person name="Varela M.C."/>
            <person name="Egas C."/>
            <person name="Matos J."/>
            <person name="Miguel C.M."/>
            <person name="Oliveira M.M."/>
            <person name="Ricardo C.P."/>
            <person name="Goncalves S."/>
        </authorList>
    </citation>
    <scope>NUCLEOTIDE SEQUENCE [LARGE SCALE GENOMIC DNA]</scope>
    <source>
        <strain evidence="2">cv. HL8</strain>
    </source>
</reference>
<evidence type="ECO:0000313" key="2">
    <source>
        <dbReference type="Proteomes" id="UP000237347"/>
    </source>
</evidence>
<dbReference type="PANTHER" id="PTHR33674">
    <property type="entry name" value="METHIONINE-S-OXIDE REDUCTASE"/>
    <property type="match status" value="1"/>
</dbReference>
<keyword evidence="2" id="KW-1185">Reference proteome</keyword>
<evidence type="ECO:0008006" key="3">
    <source>
        <dbReference type="Google" id="ProtNLM"/>
    </source>
</evidence>
<gene>
    <name evidence="1" type="ORF">CFP56_007208</name>
</gene>
<dbReference type="InterPro" id="IPR045282">
    <property type="entry name" value="At4g08330-like"/>
</dbReference>
<sequence length="72" mass="7814">MKSSVYPTFLRTLGACSVGELLCRKCGNDIGIAYNDFTSSQRLVSDSSSGNEVSSCRKYNVKIRALQPSSSE</sequence>
<evidence type="ECO:0000313" key="1">
    <source>
        <dbReference type="EMBL" id="KAK7847020.1"/>
    </source>
</evidence>
<proteinExistence type="predicted"/>
<dbReference type="Proteomes" id="UP000237347">
    <property type="component" value="Unassembled WGS sequence"/>
</dbReference>
<dbReference type="PANTHER" id="PTHR33674:SF8">
    <property type="entry name" value="OS01G0833400 PROTEIN"/>
    <property type="match status" value="1"/>
</dbReference>
<name>A0AAW0L6Y6_QUESU</name>
<dbReference type="EMBL" id="PKMF04000147">
    <property type="protein sequence ID" value="KAK7847020.1"/>
    <property type="molecule type" value="Genomic_DNA"/>
</dbReference>
<protein>
    <recommendedName>
        <fullName evidence="3">Protein yippee-like</fullName>
    </recommendedName>
</protein>
<dbReference type="AlphaFoldDB" id="A0AAW0L6Y6"/>
<dbReference type="Pfam" id="PF24046">
    <property type="entry name" value="At4g08330"/>
    <property type="match status" value="1"/>
</dbReference>
<organism evidence="1 2">
    <name type="scientific">Quercus suber</name>
    <name type="common">Cork oak</name>
    <dbReference type="NCBI Taxonomy" id="58331"/>
    <lineage>
        <taxon>Eukaryota</taxon>
        <taxon>Viridiplantae</taxon>
        <taxon>Streptophyta</taxon>
        <taxon>Embryophyta</taxon>
        <taxon>Tracheophyta</taxon>
        <taxon>Spermatophyta</taxon>
        <taxon>Magnoliopsida</taxon>
        <taxon>eudicotyledons</taxon>
        <taxon>Gunneridae</taxon>
        <taxon>Pentapetalae</taxon>
        <taxon>rosids</taxon>
        <taxon>fabids</taxon>
        <taxon>Fagales</taxon>
        <taxon>Fagaceae</taxon>
        <taxon>Quercus</taxon>
    </lineage>
</organism>